<evidence type="ECO:0000313" key="14">
    <source>
        <dbReference type="Proteomes" id="UP000264840"/>
    </source>
</evidence>
<feature type="modified residue" description="N6-acetyllysine" evidence="12">
    <location>
        <position position="85"/>
    </location>
</feature>
<proteinExistence type="predicted"/>
<evidence type="ECO:0000256" key="9">
    <source>
        <dbReference type="ARBA" id="ARBA00023136"/>
    </source>
</evidence>
<dbReference type="Gene3D" id="2.60.11.10">
    <property type="entry name" value="Cytochrome c oxidase, subunit Vb"/>
    <property type="match status" value="1"/>
</dbReference>
<evidence type="ECO:0000256" key="8">
    <source>
        <dbReference type="ARBA" id="ARBA00023128"/>
    </source>
</evidence>
<dbReference type="InterPro" id="IPR002124">
    <property type="entry name" value="Cyt_c_oxidase_su5b"/>
</dbReference>
<dbReference type="Ensembl" id="ENSHBUT00000024563.1">
    <property type="protein sequence ID" value="ENSHBUP00000016114.1"/>
    <property type="gene ID" value="ENSHBUG00000018282.1"/>
</dbReference>
<keyword evidence="6" id="KW-0809">Transit peptide</keyword>
<dbReference type="PROSITE" id="PS00848">
    <property type="entry name" value="COX5B_1"/>
    <property type="match status" value="1"/>
</dbReference>
<dbReference type="STRING" id="8153.ENSHBUP00000016114"/>
<feature type="modified residue" description="N6-acetyllysine" evidence="12">
    <location>
        <position position="123"/>
    </location>
</feature>
<evidence type="ECO:0000256" key="10">
    <source>
        <dbReference type="ARBA" id="ARBA00031048"/>
    </source>
</evidence>
<dbReference type="SUPFAM" id="SSF57802">
    <property type="entry name" value="Rubredoxin-like"/>
    <property type="match status" value="1"/>
</dbReference>
<dbReference type="FunFam" id="2.60.11.10:FF:000001">
    <property type="entry name" value="Cytochrome c oxidase subunit 5B, mitochondrial"/>
    <property type="match status" value="1"/>
</dbReference>
<reference evidence="13" key="2">
    <citation type="submission" date="2025-09" db="UniProtKB">
        <authorList>
            <consortium name="Ensembl"/>
        </authorList>
    </citation>
    <scope>IDENTIFICATION</scope>
</reference>
<evidence type="ECO:0000256" key="7">
    <source>
        <dbReference type="ARBA" id="ARBA00022990"/>
    </source>
</evidence>
<protein>
    <recommendedName>
        <fullName evidence="2">Cytochrome c oxidase subunit 5B, mitochondrial</fullName>
    </recommendedName>
    <alternativeName>
        <fullName evidence="10">Cytochrome c oxidase polypeptide Vb</fullName>
    </alternativeName>
</protein>
<dbReference type="GeneTree" id="ENSGT00390000011010"/>
<evidence type="ECO:0000256" key="6">
    <source>
        <dbReference type="ARBA" id="ARBA00022946"/>
    </source>
</evidence>
<evidence type="ECO:0000256" key="4">
    <source>
        <dbReference type="ARBA" id="ARBA00022792"/>
    </source>
</evidence>
<comment type="subcellular location">
    <subcellularLocation>
        <location evidence="1">Mitochondrion inner membrane</location>
    </subcellularLocation>
</comment>
<feature type="binding site" evidence="11">
    <location>
        <position position="93"/>
    </location>
    <ligand>
        <name>Zn(2+)</name>
        <dbReference type="ChEBI" id="CHEBI:29105"/>
    </ligand>
</feature>
<keyword evidence="3 11" id="KW-0479">Metal-binding</keyword>
<evidence type="ECO:0000256" key="2">
    <source>
        <dbReference type="ARBA" id="ARBA00020224"/>
    </source>
</evidence>
<dbReference type="GO" id="GO:0045277">
    <property type="term" value="C:respiratory chain complex IV"/>
    <property type="evidence" value="ECO:0007669"/>
    <property type="project" value="InterPro"/>
</dbReference>
<sequence length="131" mass="14294">RLGLWTSEGACRASQGGHTACGDAPLVNHTVLFTGIPTDEEQATGLEKVIMKAMKQGEDPFNMMKPKHYAGSKADPHLVPSITNKRIVGCCVCVGEEDNTAVVWFWLHEGEAQRCPSCGSHYKLVPHELPH</sequence>
<feature type="binding site" evidence="11">
    <location>
        <position position="115"/>
    </location>
    <ligand>
        <name>Zn(2+)</name>
        <dbReference type="ChEBI" id="CHEBI:29105"/>
    </ligand>
</feature>
<dbReference type="CDD" id="cd00924">
    <property type="entry name" value="Cyt_c_Oxidase_Vb"/>
    <property type="match status" value="1"/>
</dbReference>
<evidence type="ECO:0000256" key="5">
    <source>
        <dbReference type="ARBA" id="ARBA00022833"/>
    </source>
</evidence>
<keyword evidence="9" id="KW-0472">Membrane</keyword>
<evidence type="ECO:0000313" key="13">
    <source>
        <dbReference type="Ensembl" id="ENSHBUP00000016114.1"/>
    </source>
</evidence>
<accession>A0A3Q2W4M6</accession>
<dbReference type="GO" id="GO:0046872">
    <property type="term" value="F:metal ion binding"/>
    <property type="evidence" value="ECO:0007669"/>
    <property type="project" value="UniProtKB-KW"/>
</dbReference>
<dbReference type="PANTHER" id="PTHR10122">
    <property type="entry name" value="CYTOCHROME C OXIDASE SUBUNIT 5B, MITOCHONDRIAL"/>
    <property type="match status" value="1"/>
</dbReference>
<feature type="modified residue" description="N6-acetyllysine" evidence="12">
    <location>
        <position position="67"/>
    </location>
</feature>
<dbReference type="GO" id="GO:0006123">
    <property type="term" value="P:mitochondrial electron transport, cytochrome c to oxygen"/>
    <property type="evidence" value="ECO:0007669"/>
    <property type="project" value="InterPro"/>
</dbReference>
<keyword evidence="4" id="KW-0999">Mitochondrion inner membrane</keyword>
<dbReference type="PROSITE" id="PS51359">
    <property type="entry name" value="COX5B_2"/>
    <property type="match status" value="1"/>
</dbReference>
<keyword evidence="14" id="KW-1185">Reference proteome</keyword>
<name>A0A3Q2W4M6_HAPBU</name>
<keyword evidence="7" id="KW-0007">Acetylation</keyword>
<reference evidence="13" key="1">
    <citation type="submission" date="2025-08" db="UniProtKB">
        <authorList>
            <consortium name="Ensembl"/>
        </authorList>
    </citation>
    <scope>IDENTIFICATION</scope>
</reference>
<feature type="binding site" evidence="11">
    <location>
        <position position="90"/>
    </location>
    <ligand>
        <name>Zn(2+)</name>
        <dbReference type="ChEBI" id="CHEBI:29105"/>
    </ligand>
</feature>
<dbReference type="PANTHER" id="PTHR10122:SF20">
    <property type="entry name" value="CYTOCHROME C OXIDASE SUBUNIT 5B, MITOCHONDRIAL"/>
    <property type="match status" value="1"/>
</dbReference>
<dbReference type="Proteomes" id="UP000264840">
    <property type="component" value="Unplaced"/>
</dbReference>
<evidence type="ECO:0000256" key="3">
    <source>
        <dbReference type="ARBA" id="ARBA00022723"/>
    </source>
</evidence>
<dbReference type="GO" id="GO:0005743">
    <property type="term" value="C:mitochondrial inner membrane"/>
    <property type="evidence" value="ECO:0007669"/>
    <property type="project" value="UniProtKB-SubCell"/>
</dbReference>
<dbReference type="AlphaFoldDB" id="A0A3Q2W4M6"/>
<feature type="binding site" evidence="11">
    <location>
        <position position="118"/>
    </location>
    <ligand>
        <name>Zn(2+)</name>
        <dbReference type="ChEBI" id="CHEBI:29105"/>
    </ligand>
</feature>
<dbReference type="Pfam" id="PF01215">
    <property type="entry name" value="COX5B"/>
    <property type="match status" value="1"/>
</dbReference>
<dbReference type="InterPro" id="IPR036972">
    <property type="entry name" value="Cyt_c_oxidase_su5b_sf"/>
</dbReference>
<evidence type="ECO:0000256" key="12">
    <source>
        <dbReference type="PIRSR" id="PIRSR602124-3"/>
    </source>
</evidence>
<keyword evidence="5 11" id="KW-0862">Zinc</keyword>
<evidence type="ECO:0000256" key="11">
    <source>
        <dbReference type="PIRSR" id="PIRSR602124-1"/>
    </source>
</evidence>
<keyword evidence="8" id="KW-0496">Mitochondrion</keyword>
<evidence type="ECO:0000256" key="1">
    <source>
        <dbReference type="ARBA" id="ARBA00004273"/>
    </source>
</evidence>
<organism evidence="13 14">
    <name type="scientific">Haplochromis burtoni</name>
    <name type="common">Burton's mouthbrooder</name>
    <name type="synonym">Chromis burtoni</name>
    <dbReference type="NCBI Taxonomy" id="8153"/>
    <lineage>
        <taxon>Eukaryota</taxon>
        <taxon>Metazoa</taxon>
        <taxon>Chordata</taxon>
        <taxon>Craniata</taxon>
        <taxon>Vertebrata</taxon>
        <taxon>Euteleostomi</taxon>
        <taxon>Actinopterygii</taxon>
        <taxon>Neopterygii</taxon>
        <taxon>Teleostei</taxon>
        <taxon>Neoteleostei</taxon>
        <taxon>Acanthomorphata</taxon>
        <taxon>Ovalentaria</taxon>
        <taxon>Cichlomorphae</taxon>
        <taxon>Cichliformes</taxon>
        <taxon>Cichlidae</taxon>
        <taxon>African cichlids</taxon>
        <taxon>Pseudocrenilabrinae</taxon>
        <taxon>Haplochromini</taxon>
        <taxon>Haplochromis</taxon>
    </lineage>
</organism>